<dbReference type="CDD" id="cd00082">
    <property type="entry name" value="HisKA"/>
    <property type="match status" value="1"/>
</dbReference>
<dbReference type="Pfam" id="PF00512">
    <property type="entry name" value="HisKA"/>
    <property type="match status" value="1"/>
</dbReference>
<name>A0A8J3BP18_9FLAO</name>
<feature type="coiled-coil region" evidence="6">
    <location>
        <begin position="74"/>
        <end position="101"/>
    </location>
</feature>
<keyword evidence="7" id="KW-0472">Membrane</keyword>
<dbReference type="InterPro" id="IPR005467">
    <property type="entry name" value="His_kinase_dom"/>
</dbReference>
<evidence type="ECO:0000256" key="3">
    <source>
        <dbReference type="ARBA" id="ARBA00022553"/>
    </source>
</evidence>
<dbReference type="PANTHER" id="PTHR45339">
    <property type="entry name" value="HYBRID SIGNAL TRANSDUCTION HISTIDINE KINASE J"/>
    <property type="match status" value="1"/>
</dbReference>
<dbReference type="EMBL" id="BMNR01000005">
    <property type="protein sequence ID" value="GGK28125.1"/>
    <property type="molecule type" value="Genomic_DNA"/>
</dbReference>
<dbReference type="InterPro" id="IPR001789">
    <property type="entry name" value="Sig_transdc_resp-reg_receiver"/>
</dbReference>
<feature type="modified residue" description="4-aspartylphosphate" evidence="5">
    <location>
        <position position="558"/>
    </location>
</feature>
<comment type="catalytic activity">
    <reaction evidence="1">
        <text>ATP + protein L-histidine = ADP + protein N-phospho-L-histidine.</text>
        <dbReference type="EC" id="2.7.13.3"/>
    </reaction>
</comment>
<proteinExistence type="predicted"/>
<dbReference type="PROSITE" id="PS50109">
    <property type="entry name" value="HIS_KIN"/>
    <property type="match status" value="1"/>
</dbReference>
<dbReference type="SMART" id="SM00387">
    <property type="entry name" value="HATPase_c"/>
    <property type="match status" value="1"/>
</dbReference>
<keyword evidence="7" id="KW-1133">Transmembrane helix</keyword>
<dbReference type="InterPro" id="IPR003594">
    <property type="entry name" value="HATPase_dom"/>
</dbReference>
<dbReference type="SUPFAM" id="SSF47384">
    <property type="entry name" value="Homodimeric domain of signal transducing histidine kinase"/>
    <property type="match status" value="1"/>
</dbReference>
<evidence type="ECO:0000256" key="2">
    <source>
        <dbReference type="ARBA" id="ARBA00012438"/>
    </source>
</evidence>
<feature type="domain" description="Response regulatory" evidence="9">
    <location>
        <begin position="509"/>
        <end position="627"/>
    </location>
</feature>
<keyword evidence="7" id="KW-0812">Transmembrane</keyword>
<evidence type="ECO:0000313" key="11">
    <source>
        <dbReference type="Proteomes" id="UP000612329"/>
    </source>
</evidence>
<dbReference type="SMART" id="SM00448">
    <property type="entry name" value="REC"/>
    <property type="match status" value="1"/>
</dbReference>
<comment type="caution">
    <text evidence="10">The sequence shown here is derived from an EMBL/GenBank/DDBJ whole genome shotgun (WGS) entry which is preliminary data.</text>
</comment>
<evidence type="ECO:0000256" key="7">
    <source>
        <dbReference type="SAM" id="Phobius"/>
    </source>
</evidence>
<dbReference type="Pfam" id="PF02518">
    <property type="entry name" value="HATPase_c"/>
    <property type="match status" value="1"/>
</dbReference>
<sequence length="640" mass="73227">MRSFKVRITLIFFSLIFLAIILFIGFFQIEKQNNYLLNDIKSVEQITEDFYTSTLNLQSALIFSDDTESYQEPTQSYQSNLENYKAKLESLQNSLGDHNIVFDNEFNSIFQELGSIEKIVSDNNLKPSSSKDFYKVVEEARLRLTSNLKSLNTKLVDTVNNKDSMLKKNALVFFIMLGILFIGIIYYLAHRLTRDLRNLKHKIDKLQEANTNFKEEPLISNIEEVNNLDKSFEYIKSKLRELESDLEEASKISEYKSVFLANMSYEIRTPLNSVLGMINMLKQSQLTTEQQIQLEIAEYSSEHVLQLANMILDNSKVEGGNIELELSAIDLKSDLSKLVKVFEYEAWDNDLEFEFKLLADESQKFLLLGDLKRIKQILTNLLSNAIKFTNAGKVSLIIDQTVGPDDFQIVTFYIKDTGIGIPPEKAKRIFKDSKNNHLSIMDYYGGTGLGLTASCQLIELMGGELKLESKENEGSIFYFSIQLQKTLNLEREKPEPAPVLLNKFDYKFSVLVAEDNTMNQKVIKFLLEQQGADCTFVKNGSDAVKLFNILDFDMVFMDIFMPEMDGYEATRRIKKSQKYAEHNIPIIAVSASAFEEDIKNAKDAGIDDFLAKPIETKRLKELLVKYAPENSVIDESSETN</sequence>
<feature type="transmembrane region" description="Helical" evidence="7">
    <location>
        <begin position="170"/>
        <end position="189"/>
    </location>
</feature>
<dbReference type="GO" id="GO:0000155">
    <property type="term" value="F:phosphorelay sensor kinase activity"/>
    <property type="evidence" value="ECO:0007669"/>
    <property type="project" value="InterPro"/>
</dbReference>
<dbReference type="AlphaFoldDB" id="A0A8J3BP18"/>
<feature type="domain" description="Histidine kinase" evidence="8">
    <location>
        <begin position="262"/>
        <end position="485"/>
    </location>
</feature>
<keyword evidence="11" id="KW-1185">Reference proteome</keyword>
<dbReference type="CDD" id="cd16922">
    <property type="entry name" value="HATPase_EvgS-ArcB-TorS-like"/>
    <property type="match status" value="1"/>
</dbReference>
<keyword evidence="6" id="KW-0175">Coiled coil</keyword>
<protein>
    <recommendedName>
        <fullName evidence="2">histidine kinase</fullName>
        <ecNumber evidence="2">2.7.13.3</ecNumber>
    </recommendedName>
</protein>
<dbReference type="EC" id="2.7.13.3" evidence="2"/>
<dbReference type="InterPro" id="IPR036890">
    <property type="entry name" value="HATPase_C_sf"/>
</dbReference>
<dbReference type="InterPro" id="IPR003661">
    <property type="entry name" value="HisK_dim/P_dom"/>
</dbReference>
<dbReference type="Gene3D" id="3.30.565.10">
    <property type="entry name" value="Histidine kinase-like ATPase, C-terminal domain"/>
    <property type="match status" value="1"/>
</dbReference>
<keyword evidence="3 5" id="KW-0597">Phosphoprotein</keyword>
<feature type="transmembrane region" description="Helical" evidence="7">
    <location>
        <begin position="6"/>
        <end position="27"/>
    </location>
</feature>
<dbReference type="Proteomes" id="UP000612329">
    <property type="component" value="Unassembled WGS sequence"/>
</dbReference>
<organism evidence="10 11">
    <name type="scientific">Yeosuana aromativorans</name>
    <dbReference type="NCBI Taxonomy" id="288019"/>
    <lineage>
        <taxon>Bacteria</taxon>
        <taxon>Pseudomonadati</taxon>
        <taxon>Bacteroidota</taxon>
        <taxon>Flavobacteriia</taxon>
        <taxon>Flavobacteriales</taxon>
        <taxon>Flavobacteriaceae</taxon>
        <taxon>Yeosuana</taxon>
    </lineage>
</organism>
<keyword evidence="4" id="KW-0902">Two-component regulatory system</keyword>
<dbReference type="SMART" id="SM00388">
    <property type="entry name" value="HisKA"/>
    <property type="match status" value="1"/>
</dbReference>
<dbReference type="Gene3D" id="3.40.50.2300">
    <property type="match status" value="1"/>
</dbReference>
<evidence type="ECO:0000259" key="8">
    <source>
        <dbReference type="PROSITE" id="PS50109"/>
    </source>
</evidence>
<evidence type="ECO:0000256" key="4">
    <source>
        <dbReference type="ARBA" id="ARBA00023012"/>
    </source>
</evidence>
<evidence type="ECO:0000256" key="6">
    <source>
        <dbReference type="SAM" id="Coils"/>
    </source>
</evidence>
<dbReference type="Gene3D" id="6.10.340.10">
    <property type="match status" value="1"/>
</dbReference>
<evidence type="ECO:0000259" key="9">
    <source>
        <dbReference type="PROSITE" id="PS50110"/>
    </source>
</evidence>
<feature type="coiled-coil region" evidence="6">
    <location>
        <begin position="189"/>
        <end position="252"/>
    </location>
</feature>
<gene>
    <name evidence="10" type="ORF">GCM10007962_23000</name>
</gene>
<evidence type="ECO:0000256" key="1">
    <source>
        <dbReference type="ARBA" id="ARBA00000085"/>
    </source>
</evidence>
<dbReference type="InterPro" id="IPR004358">
    <property type="entry name" value="Sig_transdc_His_kin-like_C"/>
</dbReference>
<dbReference type="PANTHER" id="PTHR45339:SF1">
    <property type="entry name" value="HYBRID SIGNAL TRANSDUCTION HISTIDINE KINASE J"/>
    <property type="match status" value="1"/>
</dbReference>
<dbReference type="SUPFAM" id="SSF52172">
    <property type="entry name" value="CheY-like"/>
    <property type="match status" value="1"/>
</dbReference>
<dbReference type="Gene3D" id="1.10.287.130">
    <property type="match status" value="1"/>
</dbReference>
<evidence type="ECO:0000313" key="10">
    <source>
        <dbReference type="EMBL" id="GGK28125.1"/>
    </source>
</evidence>
<dbReference type="PRINTS" id="PR00344">
    <property type="entry name" value="BCTRLSENSOR"/>
</dbReference>
<accession>A0A8J3BP18</accession>
<dbReference type="InterPro" id="IPR036097">
    <property type="entry name" value="HisK_dim/P_sf"/>
</dbReference>
<reference evidence="10" key="1">
    <citation type="journal article" date="2014" name="Int. J. Syst. Evol. Microbiol.">
        <title>Complete genome sequence of Corynebacterium casei LMG S-19264T (=DSM 44701T), isolated from a smear-ripened cheese.</title>
        <authorList>
            <consortium name="US DOE Joint Genome Institute (JGI-PGF)"/>
            <person name="Walter F."/>
            <person name="Albersmeier A."/>
            <person name="Kalinowski J."/>
            <person name="Ruckert C."/>
        </authorList>
    </citation>
    <scope>NUCLEOTIDE SEQUENCE</scope>
    <source>
        <strain evidence="10">JCM 12862</strain>
    </source>
</reference>
<dbReference type="PROSITE" id="PS50110">
    <property type="entry name" value="RESPONSE_REGULATORY"/>
    <property type="match status" value="1"/>
</dbReference>
<dbReference type="Pfam" id="PF00072">
    <property type="entry name" value="Response_reg"/>
    <property type="match status" value="1"/>
</dbReference>
<evidence type="ECO:0000256" key="5">
    <source>
        <dbReference type="PROSITE-ProRule" id="PRU00169"/>
    </source>
</evidence>
<dbReference type="InterPro" id="IPR011006">
    <property type="entry name" value="CheY-like_superfamily"/>
</dbReference>
<reference evidence="10" key="2">
    <citation type="submission" date="2020-09" db="EMBL/GenBank/DDBJ databases">
        <authorList>
            <person name="Sun Q."/>
            <person name="Ohkuma M."/>
        </authorList>
    </citation>
    <scope>NUCLEOTIDE SEQUENCE</scope>
    <source>
        <strain evidence="10">JCM 12862</strain>
    </source>
</reference>
<dbReference type="SUPFAM" id="SSF55874">
    <property type="entry name" value="ATPase domain of HSP90 chaperone/DNA topoisomerase II/histidine kinase"/>
    <property type="match status" value="1"/>
</dbReference>
<dbReference type="CDD" id="cd17546">
    <property type="entry name" value="REC_hyHK_CKI1_RcsC-like"/>
    <property type="match status" value="1"/>
</dbReference>